<accession>A0ABW6AYN5</accession>
<reference evidence="2" key="1">
    <citation type="journal article" date="2019" name="Int. J. Syst. Evol. Microbiol.">
        <title>The Global Catalogue of Microorganisms (GCM) 10K type strain sequencing project: providing services to taxonomists for standard genome sequencing and annotation.</title>
        <authorList>
            <consortium name="The Broad Institute Genomics Platform"/>
            <consortium name="The Broad Institute Genome Sequencing Center for Infectious Disease"/>
            <person name="Wu L."/>
            <person name="Ma J."/>
        </authorList>
    </citation>
    <scope>NUCLEOTIDE SEQUENCE [LARGE SCALE GENOMIC DNA]</scope>
    <source>
        <strain evidence="2">KCTC 23098</strain>
    </source>
</reference>
<keyword evidence="2" id="KW-1185">Reference proteome</keyword>
<sequence>MESIHLSEVYKEMDNCRYLSSKKTFSIKYLTADVTRETGGKWVFVERAQICGLPYNVKDNDMRGLVDLSTGIKTAIHNQLIYEFNQKKVFK</sequence>
<gene>
    <name evidence="1" type="ORF">ACFS6J_06260</name>
</gene>
<dbReference type="EMBL" id="JBHUPA010000002">
    <property type="protein sequence ID" value="MFD2961378.1"/>
    <property type="molecule type" value="Genomic_DNA"/>
</dbReference>
<dbReference type="RefSeq" id="WP_377609544.1">
    <property type="nucleotide sequence ID" value="NZ_JBHUPA010000002.1"/>
</dbReference>
<name>A0ABW6AYN5_9SPHI</name>
<protein>
    <submittedName>
        <fullName evidence="1">Uncharacterized protein</fullName>
    </submittedName>
</protein>
<dbReference type="Proteomes" id="UP001597560">
    <property type="component" value="Unassembled WGS sequence"/>
</dbReference>
<evidence type="ECO:0000313" key="1">
    <source>
        <dbReference type="EMBL" id="MFD2961378.1"/>
    </source>
</evidence>
<proteinExistence type="predicted"/>
<organism evidence="1 2">
    <name type="scientific">Olivibacter jilunii</name>
    <dbReference type="NCBI Taxonomy" id="985016"/>
    <lineage>
        <taxon>Bacteria</taxon>
        <taxon>Pseudomonadati</taxon>
        <taxon>Bacteroidota</taxon>
        <taxon>Sphingobacteriia</taxon>
        <taxon>Sphingobacteriales</taxon>
        <taxon>Sphingobacteriaceae</taxon>
        <taxon>Olivibacter</taxon>
    </lineage>
</organism>
<comment type="caution">
    <text evidence="1">The sequence shown here is derived from an EMBL/GenBank/DDBJ whole genome shotgun (WGS) entry which is preliminary data.</text>
</comment>
<evidence type="ECO:0000313" key="2">
    <source>
        <dbReference type="Proteomes" id="UP001597560"/>
    </source>
</evidence>